<keyword evidence="1" id="KW-1133">Transmembrane helix</keyword>
<evidence type="ECO:0000313" key="2">
    <source>
        <dbReference type="EMBL" id="KAF3548876.1"/>
    </source>
</evidence>
<gene>
    <name evidence="2" type="ORF">DY000_02007353</name>
</gene>
<organism evidence="2 3">
    <name type="scientific">Brassica cretica</name>
    <name type="common">Mustard</name>
    <dbReference type="NCBI Taxonomy" id="69181"/>
    <lineage>
        <taxon>Eukaryota</taxon>
        <taxon>Viridiplantae</taxon>
        <taxon>Streptophyta</taxon>
        <taxon>Embryophyta</taxon>
        <taxon>Tracheophyta</taxon>
        <taxon>Spermatophyta</taxon>
        <taxon>Magnoliopsida</taxon>
        <taxon>eudicotyledons</taxon>
        <taxon>Gunneridae</taxon>
        <taxon>Pentapetalae</taxon>
        <taxon>rosids</taxon>
        <taxon>malvids</taxon>
        <taxon>Brassicales</taxon>
        <taxon>Brassicaceae</taxon>
        <taxon>Brassiceae</taxon>
        <taxon>Brassica</taxon>
    </lineage>
</organism>
<keyword evidence="1" id="KW-0472">Membrane</keyword>
<evidence type="ECO:0000256" key="1">
    <source>
        <dbReference type="SAM" id="Phobius"/>
    </source>
</evidence>
<feature type="transmembrane region" description="Helical" evidence="1">
    <location>
        <begin position="291"/>
        <end position="308"/>
    </location>
</feature>
<accession>A0ABQ7CAY4</accession>
<protein>
    <submittedName>
        <fullName evidence="2">Uncharacterized protein</fullName>
    </submittedName>
</protein>
<keyword evidence="1" id="KW-0812">Transmembrane</keyword>
<sequence length="354" mass="39975">MILFWETTYRIFQTRRFRRRDSGTGSNPGHALELENAVRTRKSLSEPGGCFWILGLPRTWRSRKDLRSSGNPEILRSCRDTEVVGEPEGFSLHPEIILGPEETVLRLLRQDYYRYLFGSRILALGRWPLSSSYAALCFCRKPLSDLGWRWCGCRDPSARLYSFPRTFHMWYSRDPDAPEGLGSYFVVVGPGDILLSSGRISFSKYRTRGVIQVSPSSMAETSSCCDSSRVAGHWSTSRGMLIWLVVSMADPRFSRVSACEARTFSCSLALKLISSVPRSRRFGLAASRPCLAFLVLFFAAAWLMLQIFEPHDMTWIIRSCRGGEAGTTSVGFTDVSLFRWSWPSRKGIPGGILS</sequence>
<comment type="caution">
    <text evidence="2">The sequence shown here is derived from an EMBL/GenBank/DDBJ whole genome shotgun (WGS) entry which is preliminary data.</text>
</comment>
<name>A0ABQ7CAY4_BRACR</name>
<keyword evidence="3" id="KW-1185">Reference proteome</keyword>
<dbReference type="Proteomes" id="UP000266723">
    <property type="component" value="Unassembled WGS sequence"/>
</dbReference>
<evidence type="ECO:0000313" key="3">
    <source>
        <dbReference type="Proteomes" id="UP000266723"/>
    </source>
</evidence>
<dbReference type="EMBL" id="QGKV02000832">
    <property type="protein sequence ID" value="KAF3548876.1"/>
    <property type="molecule type" value="Genomic_DNA"/>
</dbReference>
<reference evidence="2 3" key="1">
    <citation type="journal article" date="2020" name="BMC Genomics">
        <title>Intraspecific diversification of the crop wild relative Brassica cretica Lam. using demographic model selection.</title>
        <authorList>
            <person name="Kioukis A."/>
            <person name="Michalopoulou V.A."/>
            <person name="Briers L."/>
            <person name="Pirintsos S."/>
            <person name="Studholme D.J."/>
            <person name="Pavlidis P."/>
            <person name="Sarris P.F."/>
        </authorList>
    </citation>
    <scope>NUCLEOTIDE SEQUENCE [LARGE SCALE GENOMIC DNA]</scope>
    <source>
        <strain evidence="3">cv. PFS-1207/04</strain>
    </source>
</reference>
<proteinExistence type="predicted"/>